<reference evidence="2" key="1">
    <citation type="submission" date="2020-01" db="EMBL/GenBank/DDBJ databases">
        <title>Development of genomics and gene disruption for Polysphondylium violaceum indicates a role for the polyketide synthase stlB in stalk morphogenesis.</title>
        <authorList>
            <person name="Narita B."/>
            <person name="Kawabe Y."/>
            <person name="Kin K."/>
            <person name="Saito T."/>
            <person name="Gibbs R."/>
            <person name="Kuspa A."/>
            <person name="Muzny D."/>
            <person name="Queller D."/>
            <person name="Richards S."/>
            <person name="Strassman J."/>
            <person name="Sucgang R."/>
            <person name="Worley K."/>
            <person name="Schaap P."/>
        </authorList>
    </citation>
    <scope>NUCLEOTIDE SEQUENCE</scope>
    <source>
        <strain evidence="2">QSvi11</strain>
    </source>
</reference>
<organism evidence="2 3">
    <name type="scientific">Polysphondylium violaceum</name>
    <dbReference type="NCBI Taxonomy" id="133409"/>
    <lineage>
        <taxon>Eukaryota</taxon>
        <taxon>Amoebozoa</taxon>
        <taxon>Evosea</taxon>
        <taxon>Eumycetozoa</taxon>
        <taxon>Dictyostelia</taxon>
        <taxon>Dictyosteliales</taxon>
        <taxon>Dictyosteliaceae</taxon>
        <taxon>Polysphondylium</taxon>
    </lineage>
</organism>
<evidence type="ECO:0000256" key="1">
    <source>
        <dbReference type="SAM" id="SignalP"/>
    </source>
</evidence>
<feature type="chain" id="PRO_5035147756" evidence="1">
    <location>
        <begin position="21"/>
        <end position="326"/>
    </location>
</feature>
<accession>A0A8J4PQF6</accession>
<keyword evidence="1" id="KW-0732">Signal</keyword>
<name>A0A8J4PQF6_9MYCE</name>
<protein>
    <submittedName>
        <fullName evidence="2">Uncharacterized protein</fullName>
    </submittedName>
</protein>
<gene>
    <name evidence="2" type="ORF">CYY_006826</name>
</gene>
<evidence type="ECO:0000313" key="2">
    <source>
        <dbReference type="EMBL" id="KAF2071859.1"/>
    </source>
</evidence>
<dbReference type="EMBL" id="AJWJ01000332">
    <property type="protein sequence ID" value="KAF2071859.1"/>
    <property type="molecule type" value="Genomic_DNA"/>
</dbReference>
<feature type="signal peptide" evidence="1">
    <location>
        <begin position="1"/>
        <end position="20"/>
    </location>
</feature>
<comment type="caution">
    <text evidence="2">The sequence shown here is derived from an EMBL/GenBank/DDBJ whole genome shotgun (WGS) entry which is preliminary data.</text>
</comment>
<sequence>MIKYTLLLFVIISLATSSLAQSAQPIVYATDGQTVDTYQSIDDGNGPVIYFNSVSIENPPKAVFGIVDSNFEQKYIDVLVSRDNVTTVSLSRFILTGYSYDIDQFYLSPFTTSSIIPASFGYDASLGRVFYLTTTPTSIGWPAISLYGAYLGKSKYGTFLNKFSAKSEVALGTYDSSTRTYFAITNTNSTNTYGLQAISYNVVNNQRVVFNVSSSLLLDNNSQVIAVNGRFFIVQATGIIVSVFQADFNTKQVIFVTQSYMGWDPISSFKLTANGKYLSISATQQRYATTDVNMYNLDISPNPYGQFFLNQGTQINTTQSIFVEFP</sequence>
<evidence type="ECO:0000313" key="3">
    <source>
        <dbReference type="Proteomes" id="UP000695562"/>
    </source>
</evidence>
<dbReference type="AlphaFoldDB" id="A0A8J4PQF6"/>
<dbReference type="Proteomes" id="UP000695562">
    <property type="component" value="Unassembled WGS sequence"/>
</dbReference>
<keyword evidence="3" id="KW-1185">Reference proteome</keyword>
<proteinExistence type="predicted"/>